<dbReference type="Proteomes" id="UP000582659">
    <property type="component" value="Unassembled WGS sequence"/>
</dbReference>
<reference evidence="11" key="1">
    <citation type="submission" date="2016-11" db="UniProtKB">
        <authorList>
            <consortium name="WormBaseParasite"/>
        </authorList>
    </citation>
    <scope>IDENTIFICATION</scope>
</reference>
<feature type="compositionally biased region" description="Basic and acidic residues" evidence="4">
    <location>
        <begin position="808"/>
        <end position="823"/>
    </location>
</feature>
<dbReference type="InterPro" id="IPR052140">
    <property type="entry name" value="Dev_Signal_Hedgehog-like"/>
</dbReference>
<evidence type="ECO:0000259" key="6">
    <source>
        <dbReference type="SMART" id="SM00305"/>
    </source>
</evidence>
<feature type="region of interest" description="Disordered" evidence="4">
    <location>
        <begin position="240"/>
        <end position="1215"/>
    </location>
</feature>
<feature type="compositionally biased region" description="Basic residues" evidence="4">
    <location>
        <begin position="474"/>
        <end position="483"/>
    </location>
</feature>
<dbReference type="GO" id="GO:0048731">
    <property type="term" value="P:system development"/>
    <property type="evidence" value="ECO:0007669"/>
    <property type="project" value="UniProtKB-ARBA"/>
</dbReference>
<dbReference type="GO" id="GO:0016540">
    <property type="term" value="P:protein autoprocessing"/>
    <property type="evidence" value="ECO:0007669"/>
    <property type="project" value="InterPro"/>
</dbReference>
<comment type="subcellular location">
    <subcellularLocation>
        <location evidence="1">Secreted</location>
        <location evidence="1">Extracellular space</location>
    </subcellularLocation>
</comment>
<evidence type="ECO:0000313" key="11">
    <source>
        <dbReference type="WBParaSite" id="BXY_1732700.1"/>
    </source>
</evidence>
<dbReference type="OrthoDB" id="5212at2759"/>
<feature type="compositionally biased region" description="Basic and acidic residues" evidence="4">
    <location>
        <begin position="746"/>
        <end position="770"/>
    </location>
</feature>
<feature type="compositionally biased region" description="Basic and acidic residues" evidence="4">
    <location>
        <begin position="718"/>
        <end position="737"/>
    </location>
</feature>
<keyword evidence="10" id="KW-1185">Reference proteome</keyword>
<evidence type="ECO:0000313" key="10">
    <source>
        <dbReference type="Proteomes" id="UP000659654"/>
    </source>
</evidence>
<evidence type="ECO:0000256" key="5">
    <source>
        <dbReference type="SAM" id="SignalP"/>
    </source>
</evidence>
<evidence type="ECO:0000313" key="9">
    <source>
        <dbReference type="Proteomes" id="UP000095284"/>
    </source>
</evidence>
<dbReference type="SMART" id="SM00306">
    <property type="entry name" value="HintN"/>
    <property type="match status" value="1"/>
</dbReference>
<evidence type="ECO:0000256" key="3">
    <source>
        <dbReference type="ARBA" id="ARBA00022729"/>
    </source>
</evidence>
<accession>A0A1I7SW96</accession>
<feature type="compositionally biased region" description="Basic residues" evidence="4">
    <location>
        <begin position="1171"/>
        <end position="1184"/>
    </location>
</feature>
<evidence type="ECO:0000256" key="1">
    <source>
        <dbReference type="ARBA" id="ARBA00004239"/>
    </source>
</evidence>
<feature type="signal peptide" evidence="5">
    <location>
        <begin position="1"/>
        <end position="17"/>
    </location>
</feature>
<feature type="compositionally biased region" description="Pro residues" evidence="4">
    <location>
        <begin position="1193"/>
        <end position="1204"/>
    </location>
</feature>
<dbReference type="EMBL" id="CAJFCV020000002">
    <property type="protein sequence ID" value="CAG9099052.1"/>
    <property type="molecule type" value="Genomic_DNA"/>
</dbReference>
<evidence type="ECO:0000313" key="8">
    <source>
        <dbReference type="EMBL" id="CAD5216227.1"/>
    </source>
</evidence>
<feature type="compositionally biased region" description="Basic and acidic residues" evidence="4">
    <location>
        <begin position="540"/>
        <end position="560"/>
    </location>
</feature>
<proteinExistence type="predicted"/>
<dbReference type="Proteomes" id="UP000659654">
    <property type="component" value="Unassembled WGS sequence"/>
</dbReference>
<dbReference type="InterPro" id="IPR036844">
    <property type="entry name" value="Hint_dom_sf"/>
</dbReference>
<dbReference type="CDD" id="cd00081">
    <property type="entry name" value="Hint"/>
    <property type="match status" value="1"/>
</dbReference>
<dbReference type="PANTHER" id="PTHR46706:SF12">
    <property type="entry name" value="PROTEIN QUA-1-RELATED"/>
    <property type="match status" value="1"/>
</dbReference>
<dbReference type="GO" id="GO:0005576">
    <property type="term" value="C:extracellular region"/>
    <property type="evidence" value="ECO:0007669"/>
    <property type="project" value="UniProtKB-SubCell"/>
</dbReference>
<dbReference type="WBParaSite" id="BXY_1732700.1">
    <property type="protein sequence ID" value="BXY_1732700.1"/>
    <property type="gene ID" value="BXY_1732700"/>
</dbReference>
<dbReference type="PROSITE" id="PS50817">
    <property type="entry name" value="INTEIN_N_TER"/>
    <property type="match status" value="1"/>
</dbReference>
<keyword evidence="2" id="KW-0217">Developmental protein</keyword>
<protein>
    <submittedName>
        <fullName evidence="8">(pine wood nematode) hypothetical protein</fullName>
    </submittedName>
</protein>
<feature type="compositionally biased region" description="Basic residues" evidence="4">
    <location>
        <begin position="366"/>
        <end position="378"/>
    </location>
</feature>
<evidence type="ECO:0000256" key="2">
    <source>
        <dbReference type="ARBA" id="ARBA00022473"/>
    </source>
</evidence>
<sequence>MRGHVLWGLLLLLGVDAISYRCDNNQVLIVQNFGNDTIRMHCQRLNICGFDNLDCEYEHQQHTCGGKYNFVAHVNQQTATGPVEHTCCLLKQKEEHLSYDNDCFVYELPDGSHSDEAKTNGTSKSDDGITVLKNANQIPEQFDGYVGYRMRLFMLRNKSPPTLIVKAIERVPAGYRVTICRPRCGKFANEGVGEQVTVTKEQETKIPEGDEWAAAAWSSWQTSTWSTWSKTTWSAWEEASAENSAGVRSRAHRLGHDSKGTGPLATAISSAKAENGQDAKSGSSGNGGATPIINNNVHVHAEGGKGGEGGQAHIQLPDEKQPKDNEKSAAGDLSGGRGDGRLGPAHSDSDLAGDGWNFIPDEKNHGQRKNKKLKNAKKAKWDEEEEEEEEEDETADSDEEREESAEKKGKKLIGGKGKDGKSKNGDNDTDKGDKEDPGKDAVDGGTDEDGGVRKDQSKALKSNADGGNADKTGKTGKKGKGKPGKGPAKGDDEDGTTDADQKNGPNDDNGDAEGKPKNKIGKGKGNKGNSPSKQAKKGKKDKEGGDKDGLRGSGKDKADSDDNSADKNGQNTPDDKDRNGKKKANDGASPDDARKKGKGKGKQNHKGKDDSDKEGNGEDVRNDGDKYEGENQKDNAGKGKGGKGDNDEKAKNGGKRRNQGKKNNSGDEKPKNKDGKKDEDANKNKTSSDSGKDNDKNPDKTDKSSLGNGGKKGSKTVDGGKKKASGDAEKDGKKKPNSENNGQHKSGKENEKIKGNGNDVAKDGETEKKSPKLLRRKNGRLSTHDEGETLPEDGDDNGDDSENIKWASSEKVDKASKEGDENNNKSGETEGDNGDAGSGKGRKDKGQKSGGDSEEAGDGEGKKDREGKADGGNGDGKADSGKEGDGNKGGKADGHNNEEANALKNKESEEDDRTDEKSLANAGKRNRGTIHDAGDSDGTNEIGDDGGFKQGGDENDKQGPDADAKSGETEESAEGTNGNGKKSGGNESKFSGIINEKEPTDSDESVERSSSEKVENTTNGEEKETTSEGGFVVEVNAGVGTKSEEDSQEEGDKKDGDHKGEGAHEIGDHSGEEEHHGEGGHGGEEVLPWCDELKTKAVSAESSGESVHEASGEETLGTGFTGIISESSGEDVHSASGEEAHSASGEEIAVTTTQKCRNRPAKATESGPGHQKAHGQRSHSKPVSHGHGQVHSPPRPAPNAPPRDPNVLQWQDSPGPDSFLASMRSCFSGDTMVRTISGDKKMEDLQVGDYVLVPSTDSSMKYERVELFYHREPETYVKFVQLNTESGKSLSLTQLHLLPFGDCEEMEESIGKGEGTEEWIRKSKFSYKAQKGECLLTLDSEGRVFADKISKVGRRLSKGIYSPVTVEGAIVANDILASCFSQLESHSAQKMAFDLLIRVYHTFGYLKGAAHNAVQEVPIMLDYVHQLSWYILPFAKY</sequence>
<dbReference type="InterPro" id="IPR001767">
    <property type="entry name" value="Hedgehog_Hint"/>
</dbReference>
<feature type="compositionally biased region" description="Basic and acidic residues" evidence="4">
    <location>
        <begin position="316"/>
        <end position="329"/>
    </location>
</feature>
<feature type="compositionally biased region" description="Basic and acidic residues" evidence="4">
    <location>
        <begin position="664"/>
        <end position="683"/>
    </location>
</feature>
<evidence type="ECO:0000259" key="7">
    <source>
        <dbReference type="SMART" id="SM00306"/>
    </source>
</evidence>
<dbReference type="InterPro" id="IPR003587">
    <property type="entry name" value="Hint_dom_N"/>
</dbReference>
<dbReference type="SMR" id="A0A1I7SW96"/>
<dbReference type="GO" id="GO:0007267">
    <property type="term" value="P:cell-cell signaling"/>
    <property type="evidence" value="ECO:0007669"/>
    <property type="project" value="InterPro"/>
</dbReference>
<feature type="compositionally biased region" description="Basic and acidic residues" evidence="4">
    <location>
        <begin position="995"/>
        <end position="1026"/>
    </location>
</feature>
<name>A0A1I7SW96_BURXY</name>
<dbReference type="eggNOG" id="KOG3638">
    <property type="taxonomic scope" value="Eukaryota"/>
</dbReference>
<dbReference type="Gene3D" id="2.170.16.10">
    <property type="entry name" value="Hedgehog/Intein (Hint) domain"/>
    <property type="match status" value="1"/>
</dbReference>
<dbReference type="InterPro" id="IPR001657">
    <property type="entry name" value="Hedgehog"/>
</dbReference>
<feature type="domain" description="Hint" evidence="7">
    <location>
        <begin position="1224"/>
        <end position="1339"/>
    </location>
</feature>
<feature type="compositionally biased region" description="Acidic residues" evidence="4">
    <location>
        <begin position="382"/>
        <end position="403"/>
    </location>
</feature>
<feature type="compositionally biased region" description="Basic and acidic residues" evidence="4">
    <location>
        <begin position="1042"/>
        <end position="1084"/>
    </location>
</feature>
<dbReference type="eggNOG" id="KOG1808">
    <property type="taxonomic scope" value="Eukaryota"/>
</dbReference>
<feature type="domain" description="Hint" evidence="6">
    <location>
        <begin position="1341"/>
        <end position="1385"/>
    </location>
</feature>
<dbReference type="SMART" id="SM00305">
    <property type="entry name" value="HintC"/>
    <property type="match status" value="1"/>
</dbReference>
<dbReference type="PRINTS" id="PR00632">
    <property type="entry name" value="SONICHHOG"/>
</dbReference>
<feature type="compositionally biased region" description="Acidic residues" evidence="4">
    <location>
        <begin position="788"/>
        <end position="801"/>
    </location>
</feature>
<reference evidence="8" key="2">
    <citation type="submission" date="2020-09" db="EMBL/GenBank/DDBJ databases">
        <authorList>
            <person name="Kikuchi T."/>
        </authorList>
    </citation>
    <scope>NUCLEOTIDE SEQUENCE</scope>
    <source>
        <strain evidence="8">Ka4C1</strain>
    </source>
</reference>
<feature type="chain" id="PRO_5035360258" evidence="5">
    <location>
        <begin position="18"/>
        <end position="1437"/>
    </location>
</feature>
<feature type="compositionally biased region" description="Basic and acidic residues" evidence="4">
    <location>
        <begin position="690"/>
        <end position="703"/>
    </location>
</feature>
<organism evidence="9 11">
    <name type="scientific">Bursaphelenchus xylophilus</name>
    <name type="common">Pinewood nematode worm</name>
    <name type="synonym">Aphelenchoides xylophilus</name>
    <dbReference type="NCBI Taxonomy" id="6326"/>
    <lineage>
        <taxon>Eukaryota</taxon>
        <taxon>Metazoa</taxon>
        <taxon>Ecdysozoa</taxon>
        <taxon>Nematoda</taxon>
        <taxon>Chromadorea</taxon>
        <taxon>Rhabditida</taxon>
        <taxon>Tylenchina</taxon>
        <taxon>Tylenchomorpha</taxon>
        <taxon>Aphelenchoidea</taxon>
        <taxon>Aphelenchoididae</taxon>
        <taxon>Bursaphelenchus</taxon>
    </lineage>
</organism>
<dbReference type="SUPFAM" id="SSF51294">
    <property type="entry name" value="Hedgehog/intein (Hint) domain"/>
    <property type="match status" value="1"/>
</dbReference>
<feature type="compositionally biased region" description="Basic and acidic residues" evidence="4">
    <location>
        <begin position="416"/>
        <end position="442"/>
    </location>
</feature>
<keyword evidence="3 5" id="KW-0732">Signal</keyword>
<dbReference type="GO" id="GO:0016539">
    <property type="term" value="P:intein-mediated protein splicing"/>
    <property type="evidence" value="ECO:0007669"/>
    <property type="project" value="InterPro"/>
</dbReference>
<gene>
    <name evidence="8" type="ORF">BXYJ_LOCUS4424</name>
</gene>
<feature type="compositionally biased region" description="Basic and acidic residues" evidence="4">
    <location>
        <begin position="859"/>
        <end position="869"/>
    </location>
</feature>
<dbReference type="InterPro" id="IPR006141">
    <property type="entry name" value="Intein_N"/>
</dbReference>
<feature type="compositionally biased region" description="Basic and acidic residues" evidence="4">
    <location>
        <begin position="1130"/>
        <end position="1141"/>
    </location>
</feature>
<feature type="compositionally biased region" description="Basic and acidic residues" evidence="4">
    <location>
        <begin position="876"/>
        <end position="898"/>
    </location>
</feature>
<evidence type="ECO:0000256" key="4">
    <source>
        <dbReference type="SAM" id="MobiDB-lite"/>
    </source>
</evidence>
<dbReference type="PANTHER" id="PTHR46706">
    <property type="entry name" value="PROTEIN QUA-1-RELATED"/>
    <property type="match status" value="1"/>
</dbReference>
<feature type="compositionally biased region" description="Basic residues" evidence="4">
    <location>
        <begin position="595"/>
        <end position="605"/>
    </location>
</feature>
<dbReference type="InterPro" id="IPR003586">
    <property type="entry name" value="Hint_dom_C"/>
</dbReference>
<feature type="compositionally biased region" description="Basic and acidic residues" evidence="4">
    <location>
        <begin position="951"/>
        <end position="968"/>
    </location>
</feature>
<feature type="compositionally biased region" description="Basic and acidic residues" evidence="4">
    <location>
        <begin position="606"/>
        <end position="651"/>
    </location>
</feature>
<dbReference type="Proteomes" id="UP000095284">
    <property type="component" value="Unplaced"/>
</dbReference>
<dbReference type="Pfam" id="PF01079">
    <property type="entry name" value="Hint"/>
    <property type="match status" value="1"/>
</dbReference>
<dbReference type="EMBL" id="CAJFDI010000002">
    <property type="protein sequence ID" value="CAD5216227.1"/>
    <property type="molecule type" value="Genomic_DNA"/>
</dbReference>